<comment type="caution">
    <text evidence="2">The sequence shown here is derived from an EMBL/GenBank/DDBJ whole genome shotgun (WGS) entry which is preliminary data.</text>
</comment>
<evidence type="ECO:0000313" key="2">
    <source>
        <dbReference type="EMBL" id="GEN77496.1"/>
    </source>
</evidence>
<accession>A0A511YQM6</accession>
<protein>
    <recommendedName>
        <fullName evidence="1">DUF6602 domain-containing protein</fullName>
    </recommendedName>
</protein>
<sequence>MSKQSTMKKFSFKDAIEDIINEINLTKLKAESIHKSSNIRSSGDEIEDLIRSKISLFLPERYLVKQGQIIDDEGNVSNQFDIIIFDRLSTPKFFESRNGTVYYPIESVLAIGEIKKTLAPKHTKEFAKSIYHFKHVMNRKLKENTFHGLSAINADIRDVLAFDIDQKYKNPLYSFIFAIDGILDKTQIGEPIDIFTNDIIILNNGCRFHGSIIEGRFKPLVSDDAMKIENILNYKGSPSENLSVFLEFLIRHLNRCKVEPFSILNYISKDVLIFDKDKIEAKNISGLRTLDEIKKINP</sequence>
<reference evidence="2 3" key="1">
    <citation type="submission" date="2019-07" db="EMBL/GenBank/DDBJ databases">
        <title>Whole genome shotgun sequence of Chryseobacterium hagamense NBRC 105253.</title>
        <authorList>
            <person name="Hosoyama A."/>
            <person name="Uohara A."/>
            <person name="Ohji S."/>
            <person name="Ichikawa N."/>
        </authorList>
    </citation>
    <scope>NUCLEOTIDE SEQUENCE [LARGE SCALE GENOMIC DNA]</scope>
    <source>
        <strain evidence="2 3">NBRC 105253</strain>
    </source>
</reference>
<dbReference type="AlphaFoldDB" id="A0A511YQM6"/>
<evidence type="ECO:0000313" key="3">
    <source>
        <dbReference type="Proteomes" id="UP000321863"/>
    </source>
</evidence>
<dbReference type="Proteomes" id="UP000321863">
    <property type="component" value="Unassembled WGS sequence"/>
</dbReference>
<dbReference type="Pfam" id="PF20247">
    <property type="entry name" value="DUF6602"/>
    <property type="match status" value="1"/>
</dbReference>
<evidence type="ECO:0000259" key="1">
    <source>
        <dbReference type="Pfam" id="PF20247"/>
    </source>
</evidence>
<dbReference type="InterPro" id="IPR046537">
    <property type="entry name" value="DUF6602"/>
</dbReference>
<organism evidence="2 3">
    <name type="scientific">Chryseobacterium hagamense</name>
    <dbReference type="NCBI Taxonomy" id="395935"/>
    <lineage>
        <taxon>Bacteria</taxon>
        <taxon>Pseudomonadati</taxon>
        <taxon>Bacteroidota</taxon>
        <taxon>Flavobacteriia</taxon>
        <taxon>Flavobacteriales</taxon>
        <taxon>Weeksellaceae</taxon>
        <taxon>Chryseobacterium group</taxon>
        <taxon>Chryseobacterium</taxon>
    </lineage>
</organism>
<keyword evidence="3" id="KW-1185">Reference proteome</keyword>
<dbReference type="EMBL" id="BJYJ01000024">
    <property type="protein sequence ID" value="GEN77496.1"/>
    <property type="molecule type" value="Genomic_DNA"/>
</dbReference>
<name>A0A511YQM6_9FLAO</name>
<proteinExistence type="predicted"/>
<gene>
    <name evidence="2" type="ORF">CHA01nite_32360</name>
</gene>
<feature type="domain" description="DUF6602" evidence="1">
    <location>
        <begin position="35"/>
        <end position="134"/>
    </location>
</feature>
<dbReference type="CDD" id="cd21173">
    <property type="entry name" value="NucC-like"/>
    <property type="match status" value="1"/>
</dbReference>